<dbReference type="EMBL" id="LR130778">
    <property type="protein sequence ID" value="VDN46814.1"/>
    <property type="molecule type" value="Genomic_DNA"/>
</dbReference>
<evidence type="ECO:0000256" key="1">
    <source>
        <dbReference type="SAM" id="Phobius"/>
    </source>
</evidence>
<keyword evidence="1" id="KW-0472">Membrane</keyword>
<dbReference type="KEGG" id="cbar:PATL70BA_0939"/>
<proteinExistence type="predicted"/>
<reference evidence="2 3" key="1">
    <citation type="submission" date="2018-09" db="EMBL/GenBank/DDBJ databases">
        <authorList>
            <person name="Postec A."/>
        </authorList>
    </citation>
    <scope>NUCLEOTIDE SEQUENCE [LARGE SCALE GENOMIC DNA]</scope>
    <source>
        <strain evidence="2">70B-A</strain>
    </source>
</reference>
<organism evidence="2 3">
    <name type="scientific">Petrocella atlantisensis</name>
    <dbReference type="NCBI Taxonomy" id="2173034"/>
    <lineage>
        <taxon>Bacteria</taxon>
        <taxon>Bacillati</taxon>
        <taxon>Bacillota</taxon>
        <taxon>Clostridia</taxon>
        <taxon>Lachnospirales</taxon>
        <taxon>Vallitaleaceae</taxon>
        <taxon>Petrocella</taxon>
    </lineage>
</organism>
<dbReference type="RefSeq" id="WP_125136254.1">
    <property type="nucleotide sequence ID" value="NZ_LR130778.1"/>
</dbReference>
<keyword evidence="1" id="KW-1133">Transmembrane helix</keyword>
<feature type="transmembrane region" description="Helical" evidence="1">
    <location>
        <begin position="6"/>
        <end position="25"/>
    </location>
</feature>
<dbReference type="AlphaFoldDB" id="A0A3P7NUJ2"/>
<evidence type="ECO:0000313" key="3">
    <source>
        <dbReference type="Proteomes" id="UP000279029"/>
    </source>
</evidence>
<protein>
    <submittedName>
        <fullName evidence="2">Uncharacterized protein</fullName>
    </submittedName>
</protein>
<accession>A0A3P7NUJ2</accession>
<keyword evidence="1" id="KW-0812">Transmembrane</keyword>
<keyword evidence="3" id="KW-1185">Reference proteome</keyword>
<evidence type="ECO:0000313" key="2">
    <source>
        <dbReference type="EMBL" id="VDN46814.1"/>
    </source>
</evidence>
<dbReference type="Proteomes" id="UP000279029">
    <property type="component" value="Chromosome"/>
</dbReference>
<feature type="transmembrane region" description="Helical" evidence="1">
    <location>
        <begin position="62"/>
        <end position="80"/>
    </location>
</feature>
<sequence length="81" mass="9448">MEMLLFVQLLEIATVLVLILVLTMLHRFGGIKYIYNLRIAFVGYLILIVLTMLNLFEEQVVFNSLLKYALLALISFYIYIT</sequence>
<name>A0A3P7NUJ2_9FIRM</name>
<feature type="transmembrane region" description="Helical" evidence="1">
    <location>
        <begin position="37"/>
        <end position="56"/>
    </location>
</feature>
<gene>
    <name evidence="2" type="ORF">PATL70BA_0939</name>
</gene>